<feature type="transmembrane region" description="Helical" evidence="6">
    <location>
        <begin position="329"/>
        <end position="350"/>
    </location>
</feature>
<sequence>MARQRLSKRIREILTAETRAGILTIAMALIALAWVNSPLADSYSSFTHWEFGVPGLTLSLHAWAADFLLAFFFLVVGIELRHEFTKGSLNSPRKALVPVMAALGGMVIPALIFVAFNYGQDTIGAWGIPMATDIAFALAVLALVAPKSKPELRTFLLALAVVDDLGAILVIALFYTPGLNVAYLFAAAALLAAFALIQRTTLGNPILLTALGLGVWWLVHESGVHATIAGVAIGLLLTTAARKKKESLADRALKTIHPVSTYVAVPLFVLVSSGVSLAVIGGFATISPLFAGIVAGLLFGKPLGIVLFAWIGERFLGGQRDPALRRKDLWLIGTISSIGFTVALLINELALGETPYAATGTAAVVVAAVIGSIASFFVARRVNA</sequence>
<keyword evidence="2" id="KW-1003">Cell membrane</keyword>
<feature type="transmembrane region" description="Helical" evidence="6">
    <location>
        <begin position="202"/>
        <end position="219"/>
    </location>
</feature>
<proteinExistence type="inferred from homology"/>
<gene>
    <name evidence="7" type="ORF">UFOPK1788_00850</name>
</gene>
<dbReference type="GO" id="GO:0006885">
    <property type="term" value="P:regulation of pH"/>
    <property type="evidence" value="ECO:0007669"/>
    <property type="project" value="InterPro"/>
</dbReference>
<evidence type="ECO:0000256" key="2">
    <source>
        <dbReference type="ARBA" id="ARBA00022475"/>
    </source>
</evidence>
<feature type="transmembrane region" description="Helical" evidence="6">
    <location>
        <begin position="60"/>
        <end position="78"/>
    </location>
</feature>
<dbReference type="Pfam" id="PF06965">
    <property type="entry name" value="Na_H_antiport_1"/>
    <property type="match status" value="1"/>
</dbReference>
<dbReference type="EMBL" id="CAEZUE010000112">
    <property type="protein sequence ID" value="CAB4596984.1"/>
    <property type="molecule type" value="Genomic_DNA"/>
</dbReference>
<evidence type="ECO:0000256" key="6">
    <source>
        <dbReference type="SAM" id="Phobius"/>
    </source>
</evidence>
<feature type="transmembrane region" description="Helical" evidence="6">
    <location>
        <begin position="124"/>
        <end position="144"/>
    </location>
</feature>
<accession>A0A6J6GD34</accession>
<keyword evidence="5 6" id="KW-0472">Membrane</keyword>
<dbReference type="PANTHER" id="PTHR30341">
    <property type="entry name" value="SODIUM ION/PROTON ANTIPORTER NHAA-RELATED"/>
    <property type="match status" value="1"/>
</dbReference>
<feature type="transmembrane region" description="Helical" evidence="6">
    <location>
        <begin position="262"/>
        <end position="283"/>
    </location>
</feature>
<reference evidence="7" key="1">
    <citation type="submission" date="2020-05" db="EMBL/GenBank/DDBJ databases">
        <authorList>
            <person name="Chiriac C."/>
            <person name="Salcher M."/>
            <person name="Ghai R."/>
            <person name="Kavagutti S V."/>
        </authorList>
    </citation>
    <scope>NUCLEOTIDE SEQUENCE</scope>
</reference>
<name>A0A6J6GD34_9ZZZZ</name>
<dbReference type="InterPro" id="IPR023171">
    <property type="entry name" value="Na/H_antiporter_dom_sf"/>
</dbReference>
<evidence type="ECO:0000313" key="7">
    <source>
        <dbReference type="EMBL" id="CAB4596984.1"/>
    </source>
</evidence>
<dbReference type="InterPro" id="IPR004670">
    <property type="entry name" value="NhaA"/>
</dbReference>
<evidence type="ECO:0000256" key="3">
    <source>
        <dbReference type="ARBA" id="ARBA00022692"/>
    </source>
</evidence>
<feature type="transmembrane region" description="Helical" evidence="6">
    <location>
        <begin position="289"/>
        <end position="309"/>
    </location>
</feature>
<evidence type="ECO:0000256" key="1">
    <source>
        <dbReference type="ARBA" id="ARBA00004429"/>
    </source>
</evidence>
<dbReference type="HAMAP" id="MF_01844">
    <property type="entry name" value="NhaA"/>
    <property type="match status" value="1"/>
</dbReference>
<feature type="transmembrane region" description="Helical" evidence="6">
    <location>
        <begin position="20"/>
        <end position="40"/>
    </location>
</feature>
<evidence type="ECO:0000256" key="5">
    <source>
        <dbReference type="ARBA" id="ARBA00023136"/>
    </source>
</evidence>
<feature type="transmembrane region" description="Helical" evidence="6">
    <location>
        <begin position="156"/>
        <end position="175"/>
    </location>
</feature>
<dbReference type="GO" id="GO:0015385">
    <property type="term" value="F:sodium:proton antiporter activity"/>
    <property type="evidence" value="ECO:0007669"/>
    <property type="project" value="TreeGrafter"/>
</dbReference>
<dbReference type="PANTHER" id="PTHR30341:SF0">
    <property type="entry name" value="NA(+)_H(+) ANTIPORTER NHAA"/>
    <property type="match status" value="1"/>
</dbReference>
<evidence type="ECO:0000256" key="4">
    <source>
        <dbReference type="ARBA" id="ARBA00022989"/>
    </source>
</evidence>
<dbReference type="NCBIfam" id="TIGR00773">
    <property type="entry name" value="NhaA"/>
    <property type="match status" value="1"/>
</dbReference>
<organism evidence="7">
    <name type="scientific">freshwater metagenome</name>
    <dbReference type="NCBI Taxonomy" id="449393"/>
    <lineage>
        <taxon>unclassified sequences</taxon>
        <taxon>metagenomes</taxon>
        <taxon>ecological metagenomes</taxon>
    </lineage>
</organism>
<dbReference type="AlphaFoldDB" id="A0A6J6GD34"/>
<feature type="transmembrane region" description="Helical" evidence="6">
    <location>
        <begin position="99"/>
        <end position="118"/>
    </location>
</feature>
<comment type="subcellular location">
    <subcellularLocation>
        <location evidence="1">Cell inner membrane</location>
        <topology evidence="1">Multi-pass membrane protein</topology>
    </subcellularLocation>
</comment>
<dbReference type="GO" id="GO:0005886">
    <property type="term" value="C:plasma membrane"/>
    <property type="evidence" value="ECO:0007669"/>
    <property type="project" value="UniProtKB-SubCell"/>
</dbReference>
<keyword evidence="3 6" id="KW-0812">Transmembrane</keyword>
<feature type="transmembrane region" description="Helical" evidence="6">
    <location>
        <begin position="356"/>
        <end position="379"/>
    </location>
</feature>
<feature type="transmembrane region" description="Helical" evidence="6">
    <location>
        <begin position="225"/>
        <end position="241"/>
    </location>
</feature>
<feature type="transmembrane region" description="Helical" evidence="6">
    <location>
        <begin position="181"/>
        <end position="197"/>
    </location>
</feature>
<protein>
    <submittedName>
        <fullName evidence="7">Unannotated protein</fullName>
    </submittedName>
</protein>
<keyword evidence="4 6" id="KW-1133">Transmembrane helix</keyword>
<dbReference type="Gene3D" id="1.20.1530.10">
    <property type="entry name" value="Na+/H+ antiporter like domain"/>
    <property type="match status" value="1"/>
</dbReference>